<evidence type="ECO:0000313" key="2">
    <source>
        <dbReference type="Proteomes" id="UP001597073"/>
    </source>
</evidence>
<dbReference type="EMBL" id="JBHTIA010000003">
    <property type="protein sequence ID" value="MFD0764389.1"/>
    <property type="molecule type" value="Genomic_DNA"/>
</dbReference>
<evidence type="ECO:0000313" key="1">
    <source>
        <dbReference type="EMBL" id="MFD0764389.1"/>
    </source>
</evidence>
<keyword evidence="2" id="KW-1185">Reference proteome</keyword>
<reference evidence="2" key="1">
    <citation type="journal article" date="2019" name="Int. J. Syst. Evol. Microbiol.">
        <title>The Global Catalogue of Microorganisms (GCM) 10K type strain sequencing project: providing services to taxonomists for standard genome sequencing and annotation.</title>
        <authorList>
            <consortium name="The Broad Institute Genomics Platform"/>
            <consortium name="The Broad Institute Genome Sequencing Center for Infectious Disease"/>
            <person name="Wu L."/>
            <person name="Ma J."/>
        </authorList>
    </citation>
    <scope>NUCLEOTIDE SEQUENCE [LARGE SCALE GENOMIC DNA]</scope>
    <source>
        <strain evidence="2">CCUG 60742</strain>
    </source>
</reference>
<name>A0ABW2ZE24_9SPHI</name>
<comment type="caution">
    <text evidence="1">The sequence shown here is derived from an EMBL/GenBank/DDBJ whole genome shotgun (WGS) entry which is preliminary data.</text>
</comment>
<accession>A0ABW2ZE24</accession>
<proteinExistence type="predicted"/>
<dbReference type="Proteomes" id="UP001597073">
    <property type="component" value="Unassembled WGS sequence"/>
</dbReference>
<gene>
    <name evidence="1" type="ORF">ACFQZI_05965</name>
</gene>
<dbReference type="Gene3D" id="1.20.120.450">
    <property type="entry name" value="dinb family like domain"/>
    <property type="match status" value="1"/>
</dbReference>
<dbReference type="InterPro" id="IPR034660">
    <property type="entry name" value="DinB/YfiT-like"/>
</dbReference>
<protein>
    <submittedName>
        <fullName evidence="1">DinB family protein</fullName>
    </submittedName>
</protein>
<dbReference type="SUPFAM" id="SSF109854">
    <property type="entry name" value="DinB/YfiT-like putative metalloenzymes"/>
    <property type="match status" value="1"/>
</dbReference>
<sequence length="148" mass="16933">MLNETLRTLFKRDLEKLRTELNAYQAEPNIWRVDQDIANSVGNLALHLIGNLNTYIGAILGGTDYVRDRPAEFASKDVPRSILIVQLDRTIVIVDAALKALRKDQMKGPYPQDVGTGDMTTEYFLLHLAMHLSYHLGQVNYHRRFLDH</sequence>
<dbReference type="RefSeq" id="WP_377139721.1">
    <property type="nucleotide sequence ID" value="NZ_JBHTIA010000003.1"/>
</dbReference>
<organism evidence="1 2">
    <name type="scientific">Mucilaginibacter lutimaris</name>
    <dbReference type="NCBI Taxonomy" id="931629"/>
    <lineage>
        <taxon>Bacteria</taxon>
        <taxon>Pseudomonadati</taxon>
        <taxon>Bacteroidota</taxon>
        <taxon>Sphingobacteriia</taxon>
        <taxon>Sphingobacteriales</taxon>
        <taxon>Sphingobacteriaceae</taxon>
        <taxon>Mucilaginibacter</taxon>
    </lineage>
</organism>